<protein>
    <recommendedName>
        <fullName evidence="3">DNA topoisomerase</fullName>
        <ecNumber evidence="3">5.6.2.1</ecNumber>
    </recommendedName>
    <alternativeName>
        <fullName evidence="10">Omega-protein</fullName>
    </alternativeName>
    <alternativeName>
        <fullName evidence="9">Relaxing enzyme</fullName>
    </alternativeName>
    <alternativeName>
        <fullName evidence="7">Swivelase</fullName>
    </alternativeName>
    <alternativeName>
        <fullName evidence="8">Untwisting enzyme</fullName>
    </alternativeName>
</protein>
<dbReference type="EMBL" id="VUAA01000010">
    <property type="protein sequence ID" value="KAA1254670.1"/>
    <property type="molecule type" value="Genomic_DNA"/>
</dbReference>
<dbReference type="SMART" id="SM00436">
    <property type="entry name" value="TOP1Bc"/>
    <property type="match status" value="1"/>
</dbReference>
<dbReference type="Proteomes" id="UP000323225">
    <property type="component" value="Unassembled WGS sequence"/>
</dbReference>
<comment type="catalytic activity">
    <reaction evidence="1">
        <text>ATP-independent breakage of single-stranded DNA, followed by passage and rejoining.</text>
        <dbReference type="EC" id="5.6.2.1"/>
    </reaction>
</comment>
<dbReference type="InterPro" id="IPR013825">
    <property type="entry name" value="Topo_IA_cen_sub2"/>
</dbReference>
<dbReference type="GO" id="GO:0006310">
    <property type="term" value="P:DNA recombination"/>
    <property type="evidence" value="ECO:0007669"/>
    <property type="project" value="TreeGrafter"/>
</dbReference>
<evidence type="ECO:0000256" key="7">
    <source>
        <dbReference type="ARBA" id="ARBA00030003"/>
    </source>
</evidence>
<dbReference type="Pfam" id="PF01751">
    <property type="entry name" value="Toprim"/>
    <property type="match status" value="1"/>
</dbReference>
<evidence type="ECO:0000259" key="12">
    <source>
        <dbReference type="PROSITE" id="PS50880"/>
    </source>
</evidence>
<dbReference type="PANTHER" id="PTHR11390">
    <property type="entry name" value="PROKARYOTIC DNA TOPOISOMERASE"/>
    <property type="match status" value="1"/>
</dbReference>
<dbReference type="InterPro" id="IPR003602">
    <property type="entry name" value="Topo_IA_DNA-bd_dom"/>
</dbReference>
<evidence type="ECO:0000256" key="10">
    <source>
        <dbReference type="ARBA" id="ARBA00032877"/>
    </source>
</evidence>
<dbReference type="PROSITE" id="PS52039">
    <property type="entry name" value="TOPO_IA_2"/>
    <property type="match status" value="1"/>
</dbReference>
<keyword evidence="5" id="KW-0238">DNA-binding</keyword>
<evidence type="ECO:0000256" key="6">
    <source>
        <dbReference type="ARBA" id="ARBA00023235"/>
    </source>
</evidence>
<dbReference type="SMART" id="SM00437">
    <property type="entry name" value="TOP1Ac"/>
    <property type="match status" value="1"/>
</dbReference>
<dbReference type="InterPro" id="IPR023405">
    <property type="entry name" value="Topo_IA_core_domain"/>
</dbReference>
<name>A0A5B1C4T2_VIBCL</name>
<dbReference type="GO" id="GO:0006265">
    <property type="term" value="P:DNA topological change"/>
    <property type="evidence" value="ECO:0007669"/>
    <property type="project" value="InterPro"/>
</dbReference>
<dbReference type="InterPro" id="IPR013497">
    <property type="entry name" value="Topo_IA_cen"/>
</dbReference>
<evidence type="ECO:0000256" key="3">
    <source>
        <dbReference type="ARBA" id="ARBA00012891"/>
    </source>
</evidence>
<dbReference type="Gene3D" id="3.40.50.140">
    <property type="match status" value="1"/>
</dbReference>
<accession>A0A5B1C4T2</accession>
<dbReference type="InterPro" id="IPR013826">
    <property type="entry name" value="Topo_IA_cen_sub3"/>
</dbReference>
<gene>
    <name evidence="14" type="ORF">F0M16_10410</name>
</gene>
<comment type="caution">
    <text evidence="14">The sequence shown here is derived from an EMBL/GenBank/DDBJ whole genome shotgun (WGS) entry which is preliminary data.</text>
</comment>
<evidence type="ECO:0000256" key="4">
    <source>
        <dbReference type="ARBA" id="ARBA00023029"/>
    </source>
</evidence>
<dbReference type="GO" id="GO:0043597">
    <property type="term" value="C:cytoplasmic replication fork"/>
    <property type="evidence" value="ECO:0007669"/>
    <property type="project" value="TreeGrafter"/>
</dbReference>
<feature type="compositionally biased region" description="Basic residues" evidence="11">
    <location>
        <begin position="912"/>
        <end position="921"/>
    </location>
</feature>
<dbReference type="AlphaFoldDB" id="A0A5B1C4T2"/>
<dbReference type="PROSITE" id="PS00396">
    <property type="entry name" value="TOPO_IA_1"/>
    <property type="match status" value="1"/>
</dbReference>
<dbReference type="PRINTS" id="PR00417">
    <property type="entry name" value="PRTPISMRASEI"/>
</dbReference>
<reference evidence="14 15" key="1">
    <citation type="submission" date="2019-09" db="EMBL/GenBank/DDBJ databases">
        <authorList>
            <person name="Kritzky A."/>
            <person name="Schelkanova E.Y."/>
            <person name="Alkhova Z.V."/>
            <person name="Smirnova N.I."/>
        </authorList>
    </citation>
    <scope>NUCLEOTIDE SEQUENCE [LARGE SCALE GENOMIC DNA]</scope>
    <source>
        <strain evidence="14 15">M1526</strain>
    </source>
</reference>
<evidence type="ECO:0000256" key="9">
    <source>
        <dbReference type="ARBA" id="ARBA00032235"/>
    </source>
</evidence>
<sequence>MKIIISEKSSVTKELGKAMGWVQSGAMIKGKFEGEEVIVISAAGHLMGLKDPQEVHPHMSWNDPVSLVPLPTDYTLVPIKDRPGSKSHLQPKARLKVFKDVYEKNKRNVTEIIIATDSDREGEAIGWEIINHLGWKGRIRRAWFAAGVDEKSLKEAMENLRDADVTKSWWRASEARNCSDYGYINLTMGYTFYAGYGKFGRELSQGKGSEGVMSVGRVQTPALGMIVKRELEIKNFIARDHFKVSANFDALGTELFADYQPYVTEDVIANNQDGIYWQPSKVVPKEGEAAPLDTPLFVDEAKVNAFMDRLKQFASQAIITGYKEGSSNQSPDKTYALSGAQSAIVGACGISAQTAQSILEDLYLKGYLSYARTSKAEIPINYHQPQRRNEMLQATMQIPELSKQAKEVADIHNGKHPNYKPFIPKTYSEKDMEHHGIVPTTKIMTKSDFDTLKPDGKGYTTEHMQKAYVIVCKRYIQSLYPPAQYATQEIEVTVPCEDLLKRDVSVFRARGKRVIDLGWKAAFGGSSKESVLPKLKNGDSTPLLEAFKKSATTKPPERYKEEDFPDAMANLARYESDPELRRALAKSEGIGTPATRASIIEIIKKRKYVEVKKGVFYATQKGMDLIEAVPEFLRNASFTAKWEDYLIKLCTLRDDNKAVQMRDAFIKKQRDAVEFLINDMIQKYQNNLGQKIAKAPKEVSPNMIKAIKTICKLKGLNPPANASSDAVVAMTFITEHQDVLKVPSQAQLNLIERIRADIPEALIPDNYVEDKKVCSEIIEKYKDQLFSKPTPGMVKYMNDLASKCAVEFQIPENAETSAEVCSATIETLKKLTSKPVTEGQLKFIDQIAEVASEKQQPTEDDRKYAYCASQYIEKYKNLLNAKGSKSGSDSKGRGRGKAGIGGTKSDAGTTRKAPRGKKTSA</sequence>
<dbReference type="InterPro" id="IPR006171">
    <property type="entry name" value="TOPRIM_dom"/>
</dbReference>
<evidence type="ECO:0000313" key="14">
    <source>
        <dbReference type="EMBL" id="KAA1254670.1"/>
    </source>
</evidence>
<evidence type="ECO:0000259" key="13">
    <source>
        <dbReference type="PROSITE" id="PS52039"/>
    </source>
</evidence>
<evidence type="ECO:0000256" key="8">
    <source>
        <dbReference type="ARBA" id="ARBA00031985"/>
    </source>
</evidence>
<dbReference type="PANTHER" id="PTHR11390:SF21">
    <property type="entry name" value="DNA TOPOISOMERASE 3-ALPHA"/>
    <property type="match status" value="1"/>
</dbReference>
<feature type="region of interest" description="Disordered" evidence="11">
    <location>
        <begin position="881"/>
        <end position="921"/>
    </location>
</feature>
<dbReference type="Pfam" id="PF01131">
    <property type="entry name" value="Topoisom_bac"/>
    <property type="match status" value="1"/>
</dbReference>
<feature type="domain" description="Toprim" evidence="12">
    <location>
        <begin position="1"/>
        <end position="148"/>
    </location>
</feature>
<dbReference type="InterPro" id="IPR003601">
    <property type="entry name" value="Topo_IA_2"/>
</dbReference>
<keyword evidence="4" id="KW-0799">Topoisomerase</keyword>
<dbReference type="InterPro" id="IPR023406">
    <property type="entry name" value="Topo_IA_AS"/>
</dbReference>
<dbReference type="Gene3D" id="2.70.20.10">
    <property type="entry name" value="Topoisomerase I, domain 3"/>
    <property type="match status" value="1"/>
</dbReference>
<evidence type="ECO:0000256" key="5">
    <source>
        <dbReference type="ARBA" id="ARBA00023125"/>
    </source>
</evidence>
<evidence type="ECO:0000256" key="11">
    <source>
        <dbReference type="SAM" id="MobiDB-lite"/>
    </source>
</evidence>
<evidence type="ECO:0000256" key="2">
    <source>
        <dbReference type="ARBA" id="ARBA00009446"/>
    </source>
</evidence>
<dbReference type="EC" id="5.6.2.1" evidence="3"/>
<dbReference type="CDD" id="cd03362">
    <property type="entry name" value="TOPRIM_TopoIA_TopoIII"/>
    <property type="match status" value="1"/>
</dbReference>
<evidence type="ECO:0000313" key="15">
    <source>
        <dbReference type="Proteomes" id="UP000323225"/>
    </source>
</evidence>
<dbReference type="Gene3D" id="1.10.460.10">
    <property type="entry name" value="Topoisomerase I, domain 2"/>
    <property type="match status" value="1"/>
</dbReference>
<organism evidence="14 15">
    <name type="scientific">Vibrio cholerae</name>
    <dbReference type="NCBI Taxonomy" id="666"/>
    <lineage>
        <taxon>Bacteria</taxon>
        <taxon>Pseudomonadati</taxon>
        <taxon>Pseudomonadota</taxon>
        <taxon>Gammaproteobacteria</taxon>
        <taxon>Vibrionales</taxon>
        <taxon>Vibrionaceae</taxon>
        <taxon>Vibrio</taxon>
    </lineage>
</organism>
<proteinExistence type="inferred from homology"/>
<keyword evidence="6" id="KW-0413">Isomerase</keyword>
<evidence type="ECO:0000256" key="1">
    <source>
        <dbReference type="ARBA" id="ARBA00000213"/>
    </source>
</evidence>
<comment type="similarity">
    <text evidence="2">Belongs to the type IA topoisomerase family.</text>
</comment>
<dbReference type="InterPro" id="IPR013824">
    <property type="entry name" value="Topo_IA_cen_sub1"/>
</dbReference>
<dbReference type="InterPro" id="IPR034144">
    <property type="entry name" value="TOPRIM_TopoIII"/>
</dbReference>
<dbReference type="GO" id="GO:0006281">
    <property type="term" value="P:DNA repair"/>
    <property type="evidence" value="ECO:0007669"/>
    <property type="project" value="TreeGrafter"/>
</dbReference>
<dbReference type="GO" id="GO:0003677">
    <property type="term" value="F:DNA binding"/>
    <property type="evidence" value="ECO:0007669"/>
    <property type="project" value="UniProtKB-KW"/>
</dbReference>
<dbReference type="PROSITE" id="PS50880">
    <property type="entry name" value="TOPRIM"/>
    <property type="match status" value="1"/>
</dbReference>
<dbReference type="SUPFAM" id="SSF56712">
    <property type="entry name" value="Prokaryotic type I DNA topoisomerase"/>
    <property type="match status" value="1"/>
</dbReference>
<dbReference type="InterPro" id="IPR000380">
    <property type="entry name" value="Topo_IA"/>
</dbReference>
<feature type="domain" description="Topo IA-type catalytic" evidence="13">
    <location>
        <begin position="144"/>
        <end position="673"/>
    </location>
</feature>
<dbReference type="GO" id="GO:0003917">
    <property type="term" value="F:DNA topoisomerase type I (single strand cut, ATP-independent) activity"/>
    <property type="evidence" value="ECO:0007669"/>
    <property type="project" value="UniProtKB-EC"/>
</dbReference>
<dbReference type="Gene3D" id="1.10.290.10">
    <property type="entry name" value="Topoisomerase I, domain 4"/>
    <property type="match status" value="1"/>
</dbReference>
<dbReference type="SMART" id="SM00493">
    <property type="entry name" value="TOPRIM"/>
    <property type="match status" value="1"/>
</dbReference>